<dbReference type="FunCoup" id="A0A2Y9EAB0">
    <property type="interactions" value="787"/>
</dbReference>
<dbReference type="RefSeq" id="XP_004389400.2">
    <property type="nucleotide sequence ID" value="XM_004389343.2"/>
</dbReference>
<dbReference type="PANTHER" id="PTHR14389:SF4">
    <property type="entry name" value="SERINE PROTEASE FAM111B"/>
    <property type="match status" value="1"/>
</dbReference>
<feature type="compositionally biased region" description="Basic and acidic residues" evidence="1">
    <location>
        <begin position="701"/>
        <end position="718"/>
    </location>
</feature>
<dbReference type="InterPro" id="IPR009003">
    <property type="entry name" value="Peptidase_S1_PA"/>
</dbReference>
<dbReference type="GeneID" id="101349674"/>
<dbReference type="InterPro" id="IPR043504">
    <property type="entry name" value="Peptidase_S1_PA_chymotrypsin"/>
</dbReference>
<dbReference type="Pfam" id="PF13365">
    <property type="entry name" value="Trypsin_2"/>
    <property type="match status" value="1"/>
</dbReference>
<dbReference type="OrthoDB" id="10025068at2759"/>
<gene>
    <name evidence="3" type="primary">FAM111B</name>
</gene>
<dbReference type="GO" id="GO:0005634">
    <property type="term" value="C:nucleus"/>
    <property type="evidence" value="ECO:0007669"/>
    <property type="project" value="TreeGrafter"/>
</dbReference>
<dbReference type="GO" id="GO:0008233">
    <property type="term" value="F:peptidase activity"/>
    <property type="evidence" value="ECO:0007669"/>
    <property type="project" value="UniProtKB-KW"/>
</dbReference>
<sequence>MNFIKTEESFSDTENDQGSRPEFSVDAVMKWTSSGTPDGHSLPDVTECSSTSELRNDISKRETALKIPNLKFSTKKECRFTFSLNESSRKLDHSVFTAYGEPNESIFSALRANDSFSKRMETHSNKNIIVYEEKHGYINLGMPLKCLPRDCQLKVTFVQSKYGQEENGQILRHCENPNIECILFHIVAVGKTIKKIVKVKELHVKGSTLCIYALKGETIKEALCKDGRFRSDLDKLQWKLMEGHQNIHEEESLVDEVSGKVLEIQIYRQKSVKVKTPKNPECKNENVTHKISPCGLIPSKKEVQDSERDRETEDVEHNRNFQSQSLRHDIKGKNRRTKSIISHHYKYRFYKKYRKLNSRVKRRPYLHRQHTINQDIQEDATYLWLKNFQKLDNTIMQQYPNFNKVPLLLGKCFREEQKRRKVTPFEQFKVYKKNFGKETANSNSVATYERLIPLSKSVGFITWDNNGNTGNGTGFHLKGGYVLTCLHVVHLIVGEGTHSTLWPDIVSKCAKVTFTYENFCPTYSSWFFFEPLLEVYDGNLDYVILKLKENGNAFPPGLYGQISPQPSSGLIYLIGHPEGQIKKIDDCAVIPLSQRLGKYPEYQDGLVETYVATNNACPMFTKRSFQSEVWSTNTLSYDTCFSSGSSGSPVFTASGKLVAMHAFGHFYKPVHKTYALIEYGYSLESIICDIQQKSESFYKFLNEEKNENHNEEKNEKQESSPQDHQNEPMEWMECS</sequence>
<accession>A0A2Y9EAB0</accession>
<dbReference type="PANTHER" id="PTHR14389">
    <property type="entry name" value="SI:CH1073-475A24.1"/>
    <property type="match status" value="1"/>
</dbReference>
<reference evidence="3" key="1">
    <citation type="submission" date="2025-08" db="UniProtKB">
        <authorList>
            <consortium name="RefSeq"/>
        </authorList>
    </citation>
    <scope>IDENTIFICATION</scope>
</reference>
<dbReference type="AlphaFoldDB" id="A0A2Y9EAB0"/>
<evidence type="ECO:0000313" key="2">
    <source>
        <dbReference type="Proteomes" id="UP000248480"/>
    </source>
</evidence>
<dbReference type="InParanoid" id="A0A2Y9EAB0"/>
<keyword evidence="3" id="KW-0645">Protease</keyword>
<organism evidence="2 3">
    <name type="scientific">Trichechus manatus latirostris</name>
    <name type="common">Florida manatee</name>
    <dbReference type="NCBI Taxonomy" id="127582"/>
    <lineage>
        <taxon>Eukaryota</taxon>
        <taxon>Metazoa</taxon>
        <taxon>Chordata</taxon>
        <taxon>Craniata</taxon>
        <taxon>Vertebrata</taxon>
        <taxon>Euteleostomi</taxon>
        <taxon>Mammalia</taxon>
        <taxon>Eutheria</taxon>
        <taxon>Afrotheria</taxon>
        <taxon>Sirenia</taxon>
        <taxon>Trichechidae</taxon>
        <taxon>Trichechus</taxon>
    </lineage>
</organism>
<dbReference type="GO" id="GO:0006260">
    <property type="term" value="P:DNA replication"/>
    <property type="evidence" value="ECO:0007669"/>
    <property type="project" value="TreeGrafter"/>
</dbReference>
<dbReference type="STRING" id="127582.A0A2Y9EAB0"/>
<feature type="region of interest" description="Disordered" evidence="1">
    <location>
        <begin position="300"/>
        <end position="322"/>
    </location>
</feature>
<dbReference type="GO" id="GO:0000785">
    <property type="term" value="C:chromatin"/>
    <property type="evidence" value="ECO:0007669"/>
    <property type="project" value="TreeGrafter"/>
</dbReference>
<dbReference type="Gene3D" id="2.40.10.10">
    <property type="entry name" value="Trypsin-like serine proteases"/>
    <property type="match status" value="1"/>
</dbReference>
<keyword evidence="3" id="KW-0378">Hydrolase</keyword>
<feature type="compositionally biased region" description="Basic and acidic residues" evidence="1">
    <location>
        <begin position="300"/>
        <end position="319"/>
    </location>
</feature>
<dbReference type="SUPFAM" id="SSF50494">
    <property type="entry name" value="Trypsin-like serine proteases"/>
    <property type="match status" value="1"/>
</dbReference>
<name>A0A2Y9EAB0_TRIMA</name>
<protein>
    <submittedName>
        <fullName evidence="3">Serine protease FAM111B</fullName>
    </submittedName>
</protein>
<feature type="region of interest" description="Disordered" evidence="1">
    <location>
        <begin position="1"/>
        <end position="21"/>
    </location>
</feature>
<dbReference type="KEGG" id="tmu:101349674"/>
<keyword evidence="2" id="KW-1185">Reference proteome</keyword>
<proteinExistence type="predicted"/>
<feature type="region of interest" description="Disordered" evidence="1">
    <location>
        <begin position="701"/>
        <end position="735"/>
    </location>
</feature>
<evidence type="ECO:0000256" key="1">
    <source>
        <dbReference type="SAM" id="MobiDB-lite"/>
    </source>
</evidence>
<dbReference type="CTD" id="374393"/>
<evidence type="ECO:0000313" key="3">
    <source>
        <dbReference type="RefSeq" id="XP_004389400.2"/>
    </source>
</evidence>
<dbReference type="Proteomes" id="UP000248480">
    <property type="component" value="Unplaced"/>
</dbReference>
<dbReference type="GO" id="GO:0006508">
    <property type="term" value="P:proteolysis"/>
    <property type="evidence" value="ECO:0007669"/>
    <property type="project" value="UniProtKB-KW"/>
</dbReference>